<gene>
    <name evidence="1" type="ORF">J1784_00085</name>
</gene>
<dbReference type="PANTHER" id="PTHR47515">
    <property type="entry name" value="LOW CALCIUM RESPONSE LOCUS PROTEIN T"/>
    <property type="match status" value="1"/>
</dbReference>
<proteinExistence type="predicted"/>
<evidence type="ECO:0000313" key="1">
    <source>
        <dbReference type="EMBL" id="MBU9843478.1"/>
    </source>
</evidence>
<dbReference type="SUPFAM" id="SSF53098">
    <property type="entry name" value="Ribonuclease H-like"/>
    <property type="match status" value="1"/>
</dbReference>
<evidence type="ECO:0000313" key="2">
    <source>
        <dbReference type="Proteomes" id="UP000739284"/>
    </source>
</evidence>
<dbReference type="InterPro" id="IPR012337">
    <property type="entry name" value="RNaseH-like_sf"/>
</dbReference>
<dbReference type="PANTHER" id="PTHR47515:SF1">
    <property type="entry name" value="BLR2054 PROTEIN"/>
    <property type="match status" value="1"/>
</dbReference>
<organism evidence="1 2">
    <name type="scientific">Rahnella ecdela</name>
    <dbReference type="NCBI Taxonomy" id="2816250"/>
    <lineage>
        <taxon>Bacteria</taxon>
        <taxon>Pseudomonadati</taxon>
        <taxon>Pseudomonadota</taxon>
        <taxon>Gammaproteobacteria</taxon>
        <taxon>Enterobacterales</taxon>
        <taxon>Yersiniaceae</taxon>
        <taxon>Rahnella</taxon>
    </lineage>
</organism>
<feature type="non-terminal residue" evidence="1">
    <location>
        <position position="85"/>
    </location>
</feature>
<sequence>LVNHKKTHRIYCLEGLNLRSKRPRRHVTARHRHIRPAVTDVDQCWSMDFVADNLFNGRRIRALTVVDNFSRECVAIEVGQGLRGD</sequence>
<feature type="non-terminal residue" evidence="1">
    <location>
        <position position="1"/>
    </location>
</feature>
<dbReference type="Proteomes" id="UP000739284">
    <property type="component" value="Unassembled WGS sequence"/>
</dbReference>
<accession>A0ABS6L9N0</accession>
<dbReference type="EMBL" id="JAFMOY010000018">
    <property type="protein sequence ID" value="MBU9843478.1"/>
    <property type="molecule type" value="Genomic_DNA"/>
</dbReference>
<comment type="caution">
    <text evidence="1">The sequence shown here is derived from an EMBL/GenBank/DDBJ whole genome shotgun (WGS) entry which is preliminary data.</text>
</comment>
<reference evidence="1 2" key="1">
    <citation type="submission" date="2021-03" db="EMBL/GenBank/DDBJ databases">
        <title>Five novel Rahnella species.</title>
        <authorList>
            <person name="Brady C."/>
            <person name="Asselin J."/>
            <person name="Beer S."/>
            <person name="Bruberg M.B."/>
            <person name="Crampton B."/>
            <person name="Venter S."/>
            <person name="Arnold D."/>
            <person name="Denman S."/>
        </authorList>
    </citation>
    <scope>NUCLEOTIDE SEQUENCE [LARGE SCALE GENOMIC DNA]</scope>
    <source>
        <strain evidence="1 2">FRB 231</strain>
    </source>
</reference>
<keyword evidence="2" id="KW-1185">Reference proteome</keyword>
<protein>
    <submittedName>
        <fullName evidence="1">IS3 family transposase</fullName>
    </submittedName>
</protein>
<name>A0ABS6L9N0_9GAMM</name>